<keyword evidence="3" id="KW-1185">Reference proteome</keyword>
<dbReference type="OrthoDB" id="10653857at2759"/>
<sequence>MRKPSEKSMISQICCRSGTMTTTGLKRALTDSGSSVRPAYPGFMSMPSPQLVTTQSRPKALARSLVDSVLPVPAGPAGAPPSSIAIIHSSTLPSTGTGFFSSITSPSADTMAPATEGSLLPRMLSSSSSEMKKKRGNAFRLESRSSRRGRDSLNSFMRPSRKKATGNPRTSLGSFLKRLMNPSTPSCSSWMFKSAHNV</sequence>
<proteinExistence type="predicted"/>
<accession>A0A4Z2GJ88</accession>
<organism evidence="2 3">
    <name type="scientific">Liparis tanakae</name>
    <name type="common">Tanaka's snailfish</name>
    <dbReference type="NCBI Taxonomy" id="230148"/>
    <lineage>
        <taxon>Eukaryota</taxon>
        <taxon>Metazoa</taxon>
        <taxon>Chordata</taxon>
        <taxon>Craniata</taxon>
        <taxon>Vertebrata</taxon>
        <taxon>Euteleostomi</taxon>
        <taxon>Actinopterygii</taxon>
        <taxon>Neopterygii</taxon>
        <taxon>Teleostei</taxon>
        <taxon>Neoteleostei</taxon>
        <taxon>Acanthomorphata</taxon>
        <taxon>Eupercaria</taxon>
        <taxon>Perciformes</taxon>
        <taxon>Cottioidei</taxon>
        <taxon>Cottales</taxon>
        <taxon>Liparidae</taxon>
        <taxon>Liparis</taxon>
    </lineage>
</organism>
<dbReference type="AlphaFoldDB" id="A0A4Z2GJ88"/>
<evidence type="ECO:0000313" key="3">
    <source>
        <dbReference type="Proteomes" id="UP000314294"/>
    </source>
</evidence>
<gene>
    <name evidence="2" type="ORF">EYF80_036881</name>
</gene>
<dbReference type="Proteomes" id="UP000314294">
    <property type="component" value="Unassembled WGS sequence"/>
</dbReference>
<name>A0A4Z2GJ88_9TELE</name>
<comment type="caution">
    <text evidence="2">The sequence shown here is derived from an EMBL/GenBank/DDBJ whole genome shotgun (WGS) entry which is preliminary data.</text>
</comment>
<dbReference type="EMBL" id="SRLO01000532">
    <property type="protein sequence ID" value="TNN52943.1"/>
    <property type="molecule type" value="Genomic_DNA"/>
</dbReference>
<evidence type="ECO:0000313" key="2">
    <source>
        <dbReference type="EMBL" id="TNN52943.1"/>
    </source>
</evidence>
<reference evidence="2 3" key="1">
    <citation type="submission" date="2019-03" db="EMBL/GenBank/DDBJ databases">
        <title>First draft genome of Liparis tanakae, snailfish: a comprehensive survey of snailfish specific genes.</title>
        <authorList>
            <person name="Kim W."/>
            <person name="Song I."/>
            <person name="Jeong J.-H."/>
            <person name="Kim D."/>
            <person name="Kim S."/>
            <person name="Ryu S."/>
            <person name="Song J.Y."/>
            <person name="Lee S.K."/>
        </authorList>
    </citation>
    <scope>NUCLEOTIDE SEQUENCE [LARGE SCALE GENOMIC DNA]</scope>
    <source>
        <tissue evidence="2">Muscle</tissue>
    </source>
</reference>
<feature type="region of interest" description="Disordered" evidence="1">
    <location>
        <begin position="121"/>
        <end position="173"/>
    </location>
</feature>
<evidence type="ECO:0000256" key="1">
    <source>
        <dbReference type="SAM" id="MobiDB-lite"/>
    </source>
</evidence>
<protein>
    <submittedName>
        <fullName evidence="2">Uncharacterized protein</fullName>
    </submittedName>
</protein>
<feature type="compositionally biased region" description="Basic and acidic residues" evidence="1">
    <location>
        <begin position="141"/>
        <end position="151"/>
    </location>
</feature>